<evidence type="ECO:0000259" key="3">
    <source>
        <dbReference type="Pfam" id="PF15902"/>
    </source>
</evidence>
<keyword evidence="2" id="KW-0732">Signal</keyword>
<accession>A0A849SML1</accession>
<dbReference type="GO" id="GO:0016787">
    <property type="term" value="F:hydrolase activity"/>
    <property type="evidence" value="ECO:0007669"/>
    <property type="project" value="UniProtKB-KW"/>
</dbReference>
<dbReference type="GO" id="GO:0010411">
    <property type="term" value="P:xyloglucan metabolic process"/>
    <property type="evidence" value="ECO:0007669"/>
    <property type="project" value="TreeGrafter"/>
</dbReference>
<dbReference type="InterPro" id="IPR052025">
    <property type="entry name" value="Xyloglucanase_GH74"/>
</dbReference>
<proteinExistence type="predicted"/>
<dbReference type="Gene3D" id="2.130.10.10">
    <property type="entry name" value="YVTN repeat-like/Quinoprotein amine dehydrogenase"/>
    <property type="match status" value="4"/>
</dbReference>
<evidence type="ECO:0000313" key="5">
    <source>
        <dbReference type="Proteomes" id="UP000580839"/>
    </source>
</evidence>
<dbReference type="Pfam" id="PF15902">
    <property type="entry name" value="Sortilin-Vps10"/>
    <property type="match status" value="1"/>
</dbReference>
<keyword evidence="1" id="KW-0677">Repeat</keyword>
<dbReference type="InterPro" id="IPR031778">
    <property type="entry name" value="Sortilin_N"/>
</dbReference>
<dbReference type="CDD" id="cd15482">
    <property type="entry name" value="Sialidase_non-viral"/>
    <property type="match status" value="1"/>
</dbReference>
<sequence length="1031" mass="113667">MKRFAPLAAALVVLAAFAFASPPRASAQGVKIDSETFAGLEPRAIGPAVMSGRIACLDAVQEEKLTIWVGAASGGVWKSMDGGTSFKPVFDKYIQSIGDLRIDPQNSKTVWVGTGEPWVRNSTSIGEGVFRTTNGGDDWEKLGLEKTERIAKICIDPKNSDRVFVAALGALWGPSADRGVYRTLDGGKSWEKVLFVDDNTGAADLAMDPSDPNTLYASMWQFRRTGWSFVSGGPGSAFFKTTDGGKTWTKLTKDLPAGTLGRIAVEISPAMPNRVYAVVEAKESALYRSDDKGASWTKMSTSFNLVGRPFYFARFVCHPTDPNKAYKPGFGLSMTEDGGGTWAGIAGSPHGDHHATWINPKRPAQILVGTDGGLYISEDNGMAFRFVGQLPLGQFYHVSVDSRFPYHVYGGLQDNGTWTGPSHNSSGIGLTHWKNIGFGDGFAAFVEPSDEDYVYSEMQGGIVWRRNLTTGEQKTIKPFERIGDPKLRFNWNTPLHVGEKSRAFYQGSQFLYRTRDRGEHWERLGGDLTTNDPVKQQQELSGGVSVDNSSAENHCTIYTICESPLNADLIWVGTDDGNLQITRDGGKSWTNVAKNITGLPANSWVSCVDASRFAEGTAYATFDRHTMSDMKTYVYKTVDFGKTWTSLATPELKWFAHVIKQDRVNPSLLFLGTEYGLYVSLDDGKQWGQLTPGLPNVPVRDLAIHPREGDLVIATHGRALYVLDDLSPLRSLDPATLDKDVAFLPARPAVVYIPNAEQRFDSEENFVGRGYHESASINYYLKKRHMIGDLKVEVYDAQGKLIQSINGGKRRGINRVTWSMRMKPPKSPPAAQLIRDQGAFMGPRVPFGDYSVKLIKGKETLESKLTLAGDPRSKYSTEDRAIQNRTVMQLYGMLADLTYLTEVVIDVRKQAGERLAKLGPKDPARKALQPWLDRVDAFRNSMSATREGAITGEEQLREKLGLLYGAVNFHDGRPTGAQIDNLKLMEQELAAAQAKQRALTEKELLSVNATLVKSKLEPIAALSREVWEKKD</sequence>
<gene>
    <name evidence="4" type="ORF">HOP12_12785</name>
</gene>
<evidence type="ECO:0000256" key="1">
    <source>
        <dbReference type="ARBA" id="ARBA00022737"/>
    </source>
</evidence>
<feature type="signal peptide" evidence="2">
    <location>
        <begin position="1"/>
        <end position="20"/>
    </location>
</feature>
<reference evidence="4 5" key="1">
    <citation type="submission" date="2020-04" db="EMBL/GenBank/DDBJ databases">
        <title>Metagenomic profiling of ammonia- and methane-oxidizing microorganisms in a Dutch drinking water treatment plant.</title>
        <authorList>
            <person name="Poghosyan L."/>
            <person name="Leucker S."/>
        </authorList>
    </citation>
    <scope>NUCLEOTIDE SEQUENCE [LARGE SCALE GENOMIC DNA]</scope>
    <source>
        <strain evidence="4">S-RSF-IL-03</strain>
    </source>
</reference>
<name>A0A849SML1_UNCEI</name>
<comment type="caution">
    <text evidence="4">The sequence shown here is derived from an EMBL/GenBank/DDBJ whole genome shotgun (WGS) entry which is preliminary data.</text>
</comment>
<dbReference type="InterPro" id="IPR036278">
    <property type="entry name" value="Sialidase_sf"/>
</dbReference>
<dbReference type="EMBL" id="JABFRW010000164">
    <property type="protein sequence ID" value="NOT35023.1"/>
    <property type="molecule type" value="Genomic_DNA"/>
</dbReference>
<dbReference type="Proteomes" id="UP000580839">
    <property type="component" value="Unassembled WGS sequence"/>
</dbReference>
<feature type="domain" description="Sortilin N-terminal" evidence="3">
    <location>
        <begin position="129"/>
        <end position="252"/>
    </location>
</feature>
<feature type="chain" id="PRO_5033029501" evidence="2">
    <location>
        <begin position="21"/>
        <end position="1031"/>
    </location>
</feature>
<dbReference type="PANTHER" id="PTHR43739">
    <property type="entry name" value="XYLOGLUCANASE (EUROFUNG)"/>
    <property type="match status" value="1"/>
</dbReference>
<dbReference type="InterPro" id="IPR015943">
    <property type="entry name" value="WD40/YVTN_repeat-like_dom_sf"/>
</dbReference>
<evidence type="ECO:0000313" key="4">
    <source>
        <dbReference type="EMBL" id="NOT35023.1"/>
    </source>
</evidence>
<dbReference type="PANTHER" id="PTHR43739:SF5">
    <property type="entry name" value="EXO-ALPHA-SIALIDASE"/>
    <property type="match status" value="1"/>
</dbReference>
<keyword evidence="4" id="KW-0378">Hydrolase</keyword>
<evidence type="ECO:0000256" key="2">
    <source>
        <dbReference type="SAM" id="SignalP"/>
    </source>
</evidence>
<protein>
    <submittedName>
        <fullName evidence="4">Glycosyl hydrolase</fullName>
    </submittedName>
</protein>
<organism evidence="4 5">
    <name type="scientific">Eiseniibacteriota bacterium</name>
    <dbReference type="NCBI Taxonomy" id="2212470"/>
    <lineage>
        <taxon>Bacteria</taxon>
        <taxon>Candidatus Eiseniibacteriota</taxon>
    </lineage>
</organism>
<dbReference type="SUPFAM" id="SSF50939">
    <property type="entry name" value="Sialidases"/>
    <property type="match status" value="2"/>
</dbReference>
<dbReference type="AlphaFoldDB" id="A0A849SML1"/>